<dbReference type="SUPFAM" id="SSF53335">
    <property type="entry name" value="S-adenosyl-L-methionine-dependent methyltransferases"/>
    <property type="match status" value="1"/>
</dbReference>
<dbReference type="InterPro" id="IPR029063">
    <property type="entry name" value="SAM-dependent_MTases_sf"/>
</dbReference>
<dbReference type="AlphaFoldDB" id="A0A2T5G1B1"/>
<evidence type="ECO:0000313" key="7">
    <source>
        <dbReference type="EMBL" id="PTQ12939.1"/>
    </source>
</evidence>
<dbReference type="PRINTS" id="PR00508">
    <property type="entry name" value="S21N4MTFRASE"/>
</dbReference>
<gene>
    <name evidence="7" type="ORF">CLG96_02010</name>
</gene>
<dbReference type="PANTHER" id="PTHR13370:SF3">
    <property type="entry name" value="TRNA (GUANINE(10)-N2)-METHYLTRANSFERASE HOMOLOG"/>
    <property type="match status" value="1"/>
</dbReference>
<dbReference type="InterPro" id="IPR002941">
    <property type="entry name" value="DNA_methylase_N4/N6"/>
</dbReference>
<dbReference type="Gene3D" id="3.40.50.150">
    <property type="entry name" value="Vaccinia Virus protein VP39"/>
    <property type="match status" value="1"/>
</dbReference>
<comment type="caution">
    <text evidence="7">The sequence shown here is derived from an EMBL/GenBank/DDBJ whole genome shotgun (WGS) entry which is preliminary data.</text>
</comment>
<evidence type="ECO:0000256" key="4">
    <source>
        <dbReference type="ARBA" id="ARBA00047942"/>
    </source>
</evidence>
<dbReference type="EC" id="2.1.1.-" evidence="5"/>
<evidence type="ECO:0000313" key="8">
    <source>
        <dbReference type="Proteomes" id="UP000244162"/>
    </source>
</evidence>
<dbReference type="RefSeq" id="WP_107966176.1">
    <property type="nucleotide sequence ID" value="NZ_NWBU01000004.1"/>
</dbReference>
<keyword evidence="8" id="KW-1185">Reference proteome</keyword>
<proteinExistence type="inferred from homology"/>
<comment type="similarity">
    <text evidence="1 5">Belongs to the N(4)/N(6)-methyltransferase family.</text>
</comment>
<dbReference type="GO" id="GO:0003677">
    <property type="term" value="F:DNA binding"/>
    <property type="evidence" value="ECO:0007669"/>
    <property type="project" value="InterPro"/>
</dbReference>
<dbReference type="GO" id="GO:0005737">
    <property type="term" value="C:cytoplasm"/>
    <property type="evidence" value="ECO:0007669"/>
    <property type="project" value="TreeGrafter"/>
</dbReference>
<dbReference type="Pfam" id="PF01555">
    <property type="entry name" value="N6_N4_Mtase"/>
    <property type="match status" value="1"/>
</dbReference>
<dbReference type="Proteomes" id="UP000244162">
    <property type="component" value="Unassembled WGS sequence"/>
</dbReference>
<dbReference type="GO" id="GO:0032259">
    <property type="term" value="P:methylation"/>
    <property type="evidence" value="ECO:0007669"/>
    <property type="project" value="UniProtKB-KW"/>
</dbReference>
<name>A0A2T5G1B1_9SPHN</name>
<keyword evidence="3" id="KW-0808">Transferase</keyword>
<evidence type="ECO:0000259" key="6">
    <source>
        <dbReference type="Pfam" id="PF01555"/>
    </source>
</evidence>
<sequence>MGARVEHIGNATLYLGDCREILPTLVAVDHIICDPPYEASLHAAKNSLKGRIRRDRGAALKGLDFAPIDDIREDFVRLASDVCNGWFIVFCTPEGVAKWADCINPSSMKYKRACVWVKPDSTPQLNGQGPAQGAENFVCAWAGQGYARWNAGGKRGVYTHLVNNPERHGEHPTEKPRRLMSEILADFTSAGELICDPFMGSGTTGVAAAMAHRQFIGIEKAARYFDIACRRIEDAQRQGNLFADAAA</sequence>
<organism evidence="7 8">
    <name type="scientific">Sphingomonas oleivorans</name>
    <dbReference type="NCBI Taxonomy" id="1735121"/>
    <lineage>
        <taxon>Bacteria</taxon>
        <taxon>Pseudomonadati</taxon>
        <taxon>Pseudomonadota</taxon>
        <taxon>Alphaproteobacteria</taxon>
        <taxon>Sphingomonadales</taxon>
        <taxon>Sphingomonadaceae</taxon>
        <taxon>Sphingomonas</taxon>
    </lineage>
</organism>
<evidence type="ECO:0000256" key="2">
    <source>
        <dbReference type="ARBA" id="ARBA00022603"/>
    </source>
</evidence>
<evidence type="ECO:0000256" key="1">
    <source>
        <dbReference type="ARBA" id="ARBA00006594"/>
    </source>
</evidence>
<dbReference type="GO" id="GO:0008170">
    <property type="term" value="F:N-methyltransferase activity"/>
    <property type="evidence" value="ECO:0007669"/>
    <property type="project" value="InterPro"/>
</dbReference>
<feature type="domain" description="DNA methylase N-4/N-6" evidence="6">
    <location>
        <begin position="28"/>
        <end position="228"/>
    </location>
</feature>
<keyword evidence="2" id="KW-0489">Methyltransferase</keyword>
<evidence type="ECO:0000256" key="5">
    <source>
        <dbReference type="RuleBase" id="RU362026"/>
    </source>
</evidence>
<dbReference type="OrthoDB" id="9773571at2"/>
<dbReference type="InterPro" id="IPR001091">
    <property type="entry name" value="RM_Methyltransferase"/>
</dbReference>
<evidence type="ECO:0000256" key="3">
    <source>
        <dbReference type="ARBA" id="ARBA00022679"/>
    </source>
</evidence>
<dbReference type="PANTHER" id="PTHR13370">
    <property type="entry name" value="RNA METHYLASE-RELATED"/>
    <property type="match status" value="1"/>
</dbReference>
<dbReference type="PROSITE" id="PS00092">
    <property type="entry name" value="N6_MTASE"/>
    <property type="match status" value="1"/>
</dbReference>
<dbReference type="InterPro" id="IPR002052">
    <property type="entry name" value="DNA_methylase_N6_adenine_CS"/>
</dbReference>
<dbReference type="GO" id="GO:0009007">
    <property type="term" value="F:site-specific DNA-methyltransferase (adenine-specific) activity"/>
    <property type="evidence" value="ECO:0007669"/>
    <property type="project" value="UniProtKB-EC"/>
</dbReference>
<reference evidence="7 8" key="1">
    <citation type="submission" date="2017-09" db="EMBL/GenBank/DDBJ databases">
        <title>Sphingomonas panjinensis sp.nov., isolated from oil-contaminated soil.</title>
        <authorList>
            <person name="Wang L."/>
            <person name="Chen L."/>
        </authorList>
    </citation>
    <scope>NUCLEOTIDE SEQUENCE [LARGE SCALE GENOMIC DNA]</scope>
    <source>
        <strain evidence="7 8">FW-11</strain>
    </source>
</reference>
<dbReference type="EMBL" id="NWBU01000004">
    <property type="protein sequence ID" value="PTQ12939.1"/>
    <property type="molecule type" value="Genomic_DNA"/>
</dbReference>
<accession>A0A2T5G1B1</accession>
<comment type="catalytic activity">
    <reaction evidence="4">
        <text>a 2'-deoxyadenosine in DNA + S-adenosyl-L-methionine = an N(6)-methyl-2'-deoxyadenosine in DNA + S-adenosyl-L-homocysteine + H(+)</text>
        <dbReference type="Rhea" id="RHEA:15197"/>
        <dbReference type="Rhea" id="RHEA-COMP:12418"/>
        <dbReference type="Rhea" id="RHEA-COMP:12419"/>
        <dbReference type="ChEBI" id="CHEBI:15378"/>
        <dbReference type="ChEBI" id="CHEBI:57856"/>
        <dbReference type="ChEBI" id="CHEBI:59789"/>
        <dbReference type="ChEBI" id="CHEBI:90615"/>
        <dbReference type="ChEBI" id="CHEBI:90616"/>
        <dbReference type="EC" id="2.1.1.72"/>
    </reaction>
</comment>
<protein>
    <recommendedName>
        <fullName evidence="5">Methyltransferase</fullName>
        <ecNumber evidence="5">2.1.1.-</ecNumber>
    </recommendedName>
</protein>